<evidence type="ECO:0000256" key="6">
    <source>
        <dbReference type="ARBA" id="ARBA00037937"/>
    </source>
</evidence>
<sequence length="170" mass="17354">MTKVTKVTLVTKGAARVGRSVLAFMTVVASATVIASAALAADQPFAAPQAVERAAPVGAGSLLQVTFSLLLVLGAVFAAAWLVRRLRGLGGPGTEAIRVVAATALGAKERAVLVQVGKQQLLLGVTPGQVSLLHTLNESIDVNAPRGNDAGDAALKPEFKAILKRSLGLK</sequence>
<dbReference type="InterPro" id="IPR052205">
    <property type="entry name" value="FliO/MopB"/>
</dbReference>
<comment type="caution">
    <text evidence="8">The sequence shown here is derived from an EMBL/GenBank/DDBJ whole genome shotgun (WGS) entry which is preliminary data.</text>
</comment>
<evidence type="ECO:0000313" key="8">
    <source>
        <dbReference type="EMBL" id="MBB6094224.1"/>
    </source>
</evidence>
<evidence type="ECO:0000256" key="3">
    <source>
        <dbReference type="ARBA" id="ARBA00022989"/>
    </source>
</evidence>
<keyword evidence="5 7" id="KW-0975">Bacterial flagellum</keyword>
<dbReference type="EMBL" id="JACHHZ010000003">
    <property type="protein sequence ID" value="MBB6094224.1"/>
    <property type="molecule type" value="Genomic_DNA"/>
</dbReference>
<evidence type="ECO:0000256" key="4">
    <source>
        <dbReference type="ARBA" id="ARBA00023136"/>
    </source>
</evidence>
<evidence type="ECO:0000256" key="2">
    <source>
        <dbReference type="ARBA" id="ARBA00022692"/>
    </source>
</evidence>
<dbReference type="GO" id="GO:0044781">
    <property type="term" value="P:bacterial-type flagellum organization"/>
    <property type="evidence" value="ECO:0007669"/>
    <property type="project" value="UniProtKB-UniRule"/>
</dbReference>
<gene>
    <name evidence="8" type="ORF">HNQ60_003105</name>
</gene>
<keyword evidence="1 7" id="KW-1003">Cell membrane</keyword>
<feature type="transmembrane region" description="Helical" evidence="7">
    <location>
        <begin position="21"/>
        <end position="41"/>
    </location>
</feature>
<keyword evidence="8" id="KW-0966">Cell projection</keyword>
<keyword evidence="8" id="KW-0282">Flagellum</keyword>
<comment type="similarity">
    <text evidence="6 7">Belongs to the FliO/MopB family.</text>
</comment>
<feature type="transmembrane region" description="Helical" evidence="7">
    <location>
        <begin position="61"/>
        <end position="83"/>
    </location>
</feature>
<evidence type="ECO:0000256" key="5">
    <source>
        <dbReference type="ARBA" id="ARBA00023143"/>
    </source>
</evidence>
<evidence type="ECO:0000256" key="7">
    <source>
        <dbReference type="RuleBase" id="RU362064"/>
    </source>
</evidence>
<comment type="subcellular location">
    <subcellularLocation>
        <location evidence="7">Cell membrane</location>
    </subcellularLocation>
    <subcellularLocation>
        <location evidence="7">Bacterial flagellum basal body</location>
    </subcellularLocation>
</comment>
<name>A0A841HNM8_9GAMM</name>
<dbReference type="PANTHER" id="PTHR38766">
    <property type="entry name" value="FLAGELLAR PROTEIN FLIO"/>
    <property type="match status" value="1"/>
</dbReference>
<keyword evidence="3 7" id="KW-1133">Transmembrane helix</keyword>
<dbReference type="PANTHER" id="PTHR38766:SF1">
    <property type="entry name" value="FLAGELLAR PROTEIN FLIO"/>
    <property type="match status" value="1"/>
</dbReference>
<reference evidence="8 9" key="1">
    <citation type="submission" date="2020-08" db="EMBL/GenBank/DDBJ databases">
        <title>Genomic Encyclopedia of Type Strains, Phase IV (KMG-IV): sequencing the most valuable type-strain genomes for metagenomic binning, comparative biology and taxonomic classification.</title>
        <authorList>
            <person name="Goeker M."/>
        </authorList>
    </citation>
    <scope>NUCLEOTIDE SEQUENCE [LARGE SCALE GENOMIC DNA]</scope>
    <source>
        <strain evidence="8 9">DSM 26723</strain>
    </source>
</reference>
<dbReference type="GO" id="GO:0009425">
    <property type="term" value="C:bacterial-type flagellum basal body"/>
    <property type="evidence" value="ECO:0007669"/>
    <property type="project" value="UniProtKB-SubCell"/>
</dbReference>
<organism evidence="8 9">
    <name type="scientific">Povalibacter uvarum</name>
    <dbReference type="NCBI Taxonomy" id="732238"/>
    <lineage>
        <taxon>Bacteria</taxon>
        <taxon>Pseudomonadati</taxon>
        <taxon>Pseudomonadota</taxon>
        <taxon>Gammaproteobacteria</taxon>
        <taxon>Steroidobacterales</taxon>
        <taxon>Steroidobacteraceae</taxon>
        <taxon>Povalibacter</taxon>
    </lineage>
</organism>
<dbReference type="NCBIfam" id="TIGR03500">
    <property type="entry name" value="FliO_TIGR"/>
    <property type="match status" value="1"/>
</dbReference>
<evidence type="ECO:0000256" key="1">
    <source>
        <dbReference type="ARBA" id="ARBA00022475"/>
    </source>
</evidence>
<evidence type="ECO:0000313" key="9">
    <source>
        <dbReference type="Proteomes" id="UP000588068"/>
    </source>
</evidence>
<dbReference type="GO" id="GO:0005886">
    <property type="term" value="C:plasma membrane"/>
    <property type="evidence" value="ECO:0007669"/>
    <property type="project" value="UniProtKB-SubCell"/>
</dbReference>
<dbReference type="Proteomes" id="UP000588068">
    <property type="component" value="Unassembled WGS sequence"/>
</dbReference>
<proteinExistence type="inferred from homology"/>
<keyword evidence="9" id="KW-1185">Reference proteome</keyword>
<dbReference type="Pfam" id="PF04347">
    <property type="entry name" value="FliO"/>
    <property type="match status" value="1"/>
</dbReference>
<keyword evidence="2 7" id="KW-0812">Transmembrane</keyword>
<accession>A0A841HNM8</accession>
<dbReference type="InterPro" id="IPR022781">
    <property type="entry name" value="Flagellar_biosynth_FliO"/>
</dbReference>
<dbReference type="AlphaFoldDB" id="A0A841HNM8"/>
<keyword evidence="4 7" id="KW-0472">Membrane</keyword>
<keyword evidence="8" id="KW-0969">Cilium</keyword>
<protein>
    <recommendedName>
        <fullName evidence="7">Flagellar protein</fullName>
    </recommendedName>
</protein>